<keyword evidence="3" id="KW-1185">Reference proteome</keyword>
<evidence type="ECO:0000313" key="2">
    <source>
        <dbReference type="EMBL" id="KAF6809461.1"/>
    </source>
</evidence>
<reference evidence="2 3" key="1">
    <citation type="journal article" date="2020" name="Phytopathology">
        <title>Genome Sequence Resources of Colletotrichum truncatum, C. plurivorum, C. musicola, and C. sojae: Four Species Pathogenic to Soybean (Glycine max).</title>
        <authorList>
            <person name="Rogerio F."/>
            <person name="Boufleur T.R."/>
            <person name="Ciampi-Guillardi M."/>
            <person name="Sukno S.A."/>
            <person name="Thon M.R."/>
            <person name="Massola Junior N.S."/>
            <person name="Baroncelli R."/>
        </authorList>
    </citation>
    <scope>NUCLEOTIDE SEQUENCE [LARGE SCALE GENOMIC DNA]</scope>
    <source>
        <strain evidence="2 3">LFN0009</strain>
    </source>
</reference>
<dbReference type="SUPFAM" id="SSF51735">
    <property type="entry name" value="NAD(P)-binding Rossmann-fold domains"/>
    <property type="match status" value="1"/>
</dbReference>
<sequence length="301" mass="32333">MGDSIETADPRHRSVLVVGANGYLGLAICRACLRAAAPTAHEDRQRCRPLPLSRLLLVLELIIGLGDASSRFVVPDSLSRRRPFVLWSSGCKDYGTTGLHGDPNLQPHTKTSPLNAPLPSADGRTPRGSYFGAAFEYASRAALAAAKDKHESGLNTLDFAADAGTILHSLHVDDCAEAEGRHAGFHAIAGKIFNVSGRQYETLKEVGDALAAEYGFTGGARLGLGPEEIPADDMTGLLVFGRSQWVDSDKIRKVTGWADRRLLFSENVGAYRLAYEAAKTQGSDNVGSISRRMAGDWGERK</sequence>
<gene>
    <name evidence="2" type="ORF">CSOJ01_06939</name>
</gene>
<comment type="caution">
    <text evidence="2">The sequence shown here is derived from an EMBL/GenBank/DDBJ whole genome shotgun (WGS) entry which is preliminary data.</text>
</comment>
<proteinExistence type="predicted"/>
<dbReference type="AlphaFoldDB" id="A0A8H6MVA1"/>
<dbReference type="Gene3D" id="3.40.50.720">
    <property type="entry name" value="NAD(P)-binding Rossmann-like Domain"/>
    <property type="match status" value="1"/>
</dbReference>
<name>A0A8H6MVA1_9PEZI</name>
<evidence type="ECO:0000256" key="1">
    <source>
        <dbReference type="SAM" id="MobiDB-lite"/>
    </source>
</evidence>
<accession>A0A8H6MVA1</accession>
<protein>
    <submittedName>
        <fullName evidence="2">NAD dependent epimerase</fullName>
    </submittedName>
</protein>
<dbReference type="InterPro" id="IPR036291">
    <property type="entry name" value="NAD(P)-bd_dom_sf"/>
</dbReference>
<evidence type="ECO:0000313" key="3">
    <source>
        <dbReference type="Proteomes" id="UP000652219"/>
    </source>
</evidence>
<dbReference type="EMBL" id="WIGN01000101">
    <property type="protein sequence ID" value="KAF6809461.1"/>
    <property type="molecule type" value="Genomic_DNA"/>
</dbReference>
<organism evidence="2 3">
    <name type="scientific">Colletotrichum sojae</name>
    <dbReference type="NCBI Taxonomy" id="2175907"/>
    <lineage>
        <taxon>Eukaryota</taxon>
        <taxon>Fungi</taxon>
        <taxon>Dikarya</taxon>
        <taxon>Ascomycota</taxon>
        <taxon>Pezizomycotina</taxon>
        <taxon>Sordariomycetes</taxon>
        <taxon>Hypocreomycetidae</taxon>
        <taxon>Glomerellales</taxon>
        <taxon>Glomerellaceae</taxon>
        <taxon>Colletotrichum</taxon>
        <taxon>Colletotrichum orchidearum species complex</taxon>
    </lineage>
</organism>
<feature type="region of interest" description="Disordered" evidence="1">
    <location>
        <begin position="98"/>
        <end position="121"/>
    </location>
</feature>
<dbReference type="Proteomes" id="UP000652219">
    <property type="component" value="Unassembled WGS sequence"/>
</dbReference>